<sequence length="739" mass="79578">MGSKRHLAEPGRRRLIVRLVLGLALIYGLRQHLSLRTVAHERLVALQAMSSTTTPLQTPSTKHLFEPRAAQPPKGPSAATRRLIVAETDTLVARSMKVAWPPSQVYDGVLWRRAPRLAQPPVGVGDRKDPRAAVRRLDVSQIAFRASRRRVRDAEFFGNDRTAAAFVTKRLAEIIDSGGARKSCLLGDDRTRQIQTLQKASSQRGNSRIAIGVVSYDHLRDFPGLDSLKAISLSAARDGGFPEGLFAFASVDAATQAALCAVGLPSIATSDKVNDEGLAIITRAFRDASLRSAARNGRRLRSADLTDADAFEALLEGSTLEEVPEAETDDISEVKTVEVAKPSLVTGAPLDADAKSQHSARFQACADLAFAGVDCVAFDASSVYFAPSIDGNSAREALQGAVARKPPRKPANPEILHAVFQDEIRKPCLPFVVSKATNSTAWALHRLAGLARIAPTREHLQRAVAATLGLGSSDRGRLEGDEVVCGARPHFGGVNVQSERLAAVVLNEVPSKDEPGSLKRMRMAMGRRLLALELGLITPTQVPDEGSLSVDAGAGRASTVVVDAQCTLKAVRLIIAHAIAACLETNRQLQLPSLVIGERRFFLWSYLDLKSAEDLGLKWRPTQSLNGGGNASVISVDEKTLRLATDDVRDQPVVAFALPPKSTAGRAALDLVQLHRPHTLRLHLPFLSQPRLVKKHADQLARAVLAELRWCPAHLRAEHDARVATAAASCWGRGVAVSA</sequence>
<reference evidence="2" key="1">
    <citation type="submission" date="2021-01" db="EMBL/GenBank/DDBJ databases">
        <authorList>
            <person name="Corre E."/>
            <person name="Pelletier E."/>
            <person name="Niang G."/>
            <person name="Scheremetjew M."/>
            <person name="Finn R."/>
            <person name="Kale V."/>
            <person name="Holt S."/>
            <person name="Cochrane G."/>
            <person name="Meng A."/>
            <person name="Brown T."/>
            <person name="Cohen L."/>
        </authorList>
    </citation>
    <scope>NUCLEOTIDE SEQUENCE</scope>
    <source>
        <strain evidence="2">CCMP1756</strain>
    </source>
</reference>
<protein>
    <submittedName>
        <fullName evidence="2">Uncharacterized protein</fullName>
    </submittedName>
</protein>
<accession>A0A7S4A5W0</accession>
<reference evidence="3" key="2">
    <citation type="submission" date="2021-11" db="EMBL/GenBank/DDBJ databases">
        <authorList>
            <consortium name="Genoscope - CEA"/>
            <person name="William W."/>
        </authorList>
    </citation>
    <scope>NUCLEOTIDE SEQUENCE</scope>
</reference>
<feature type="compositionally biased region" description="Low complexity" evidence="1">
    <location>
        <begin position="51"/>
        <end position="61"/>
    </location>
</feature>
<proteinExistence type="predicted"/>
<evidence type="ECO:0000313" key="3">
    <source>
        <dbReference type="EMBL" id="CAH0379793.1"/>
    </source>
</evidence>
<dbReference type="Proteomes" id="UP000789595">
    <property type="component" value="Unassembled WGS sequence"/>
</dbReference>
<gene>
    <name evidence="2" type="ORF">PCAL00307_LOCUS19405</name>
    <name evidence="3" type="ORF">PECAL_6P14310</name>
</gene>
<dbReference type="AlphaFoldDB" id="A0A7S4A5W0"/>
<organism evidence="2">
    <name type="scientific">Pelagomonas calceolata</name>
    <dbReference type="NCBI Taxonomy" id="35677"/>
    <lineage>
        <taxon>Eukaryota</taxon>
        <taxon>Sar</taxon>
        <taxon>Stramenopiles</taxon>
        <taxon>Ochrophyta</taxon>
        <taxon>Pelagophyceae</taxon>
        <taxon>Pelagomonadales</taxon>
        <taxon>Pelagomonadaceae</taxon>
        <taxon>Pelagomonas</taxon>
    </lineage>
</organism>
<name>A0A7S4A5W0_9STRA</name>
<evidence type="ECO:0000256" key="1">
    <source>
        <dbReference type="SAM" id="MobiDB-lite"/>
    </source>
</evidence>
<evidence type="ECO:0000313" key="4">
    <source>
        <dbReference type="Proteomes" id="UP000789595"/>
    </source>
</evidence>
<keyword evidence="4" id="KW-1185">Reference proteome</keyword>
<dbReference type="EMBL" id="HBIW01022513">
    <property type="protein sequence ID" value="CAE0703957.1"/>
    <property type="molecule type" value="Transcribed_RNA"/>
</dbReference>
<feature type="region of interest" description="Disordered" evidence="1">
    <location>
        <begin position="51"/>
        <end position="78"/>
    </location>
</feature>
<dbReference type="EMBL" id="CAKKNE010000006">
    <property type="protein sequence ID" value="CAH0379793.1"/>
    <property type="molecule type" value="Genomic_DNA"/>
</dbReference>
<evidence type="ECO:0000313" key="2">
    <source>
        <dbReference type="EMBL" id="CAE0703957.1"/>
    </source>
</evidence>